<protein>
    <recommendedName>
        <fullName evidence="5">polynucleotide adenylyltransferase</fullName>
        <ecNumber evidence="5">2.7.7.19</ecNumber>
    </recommendedName>
</protein>
<keyword evidence="8" id="KW-0479">Metal-binding</keyword>
<comment type="cofactor">
    <cofactor evidence="1">
        <name>Mn(2+)</name>
        <dbReference type="ChEBI" id="CHEBI:29035"/>
    </cofactor>
</comment>
<dbReference type="SUPFAM" id="SSF81631">
    <property type="entry name" value="PAP/OAS1 substrate-binding domain"/>
    <property type="match status" value="1"/>
</dbReference>
<feature type="domain" description="Poly(A) polymerase nucleotidyltransferase" evidence="15">
    <location>
        <begin position="276"/>
        <end position="443"/>
    </location>
</feature>
<dbReference type="InterPro" id="IPR007012">
    <property type="entry name" value="PolA_pol_cen_dom"/>
</dbReference>
<dbReference type="PANTHER" id="PTHR10682">
    <property type="entry name" value="POLY A POLYMERASE"/>
    <property type="match status" value="1"/>
</dbReference>
<evidence type="ECO:0000256" key="9">
    <source>
        <dbReference type="ARBA" id="ARBA00022741"/>
    </source>
</evidence>
<dbReference type="InParanoid" id="A0A024G5U6"/>
<dbReference type="FunFam" id="1.10.1410.10:FF:000001">
    <property type="entry name" value="Putative poly(A) polymerase gamma"/>
    <property type="match status" value="1"/>
</dbReference>
<evidence type="ECO:0000256" key="8">
    <source>
        <dbReference type="ARBA" id="ARBA00022723"/>
    </source>
</evidence>
<dbReference type="GO" id="GO:0006397">
    <property type="term" value="P:mRNA processing"/>
    <property type="evidence" value="ECO:0007669"/>
    <property type="project" value="UniProtKB-KW"/>
</dbReference>
<keyword evidence="9" id="KW-0547">Nucleotide-binding</keyword>
<dbReference type="GO" id="GO:0005634">
    <property type="term" value="C:nucleus"/>
    <property type="evidence" value="ECO:0007669"/>
    <property type="project" value="UniProtKB-SubCell"/>
</dbReference>
<evidence type="ECO:0000256" key="11">
    <source>
        <dbReference type="ARBA" id="ARBA00022842"/>
    </source>
</evidence>
<keyword evidence="6" id="KW-0507">mRNA processing</keyword>
<dbReference type="EC" id="2.7.7.19" evidence="5"/>
<evidence type="ECO:0000256" key="5">
    <source>
        <dbReference type="ARBA" id="ARBA00012388"/>
    </source>
</evidence>
<dbReference type="Gene3D" id="3.30.70.590">
    <property type="entry name" value="Poly(A) polymerase predicted RNA binding domain"/>
    <property type="match status" value="1"/>
</dbReference>
<accession>A0A024G5U6</accession>
<dbReference type="Pfam" id="PF04928">
    <property type="entry name" value="PAP_central"/>
    <property type="match status" value="1"/>
</dbReference>
<keyword evidence="7" id="KW-0808">Transferase</keyword>
<evidence type="ECO:0000259" key="14">
    <source>
        <dbReference type="Pfam" id="PF04928"/>
    </source>
</evidence>
<evidence type="ECO:0000313" key="17">
    <source>
        <dbReference type="Proteomes" id="UP000053237"/>
    </source>
</evidence>
<organism evidence="16 17">
    <name type="scientific">Albugo candida</name>
    <dbReference type="NCBI Taxonomy" id="65357"/>
    <lineage>
        <taxon>Eukaryota</taxon>
        <taxon>Sar</taxon>
        <taxon>Stramenopiles</taxon>
        <taxon>Oomycota</taxon>
        <taxon>Peronosporomycetes</taxon>
        <taxon>Albuginales</taxon>
        <taxon>Albuginaceae</taxon>
        <taxon>Albugo</taxon>
    </lineage>
</organism>
<dbReference type="GO" id="GO:0046872">
    <property type="term" value="F:metal ion binding"/>
    <property type="evidence" value="ECO:0007669"/>
    <property type="project" value="UniProtKB-KW"/>
</dbReference>
<evidence type="ECO:0000256" key="6">
    <source>
        <dbReference type="ARBA" id="ARBA00022664"/>
    </source>
</evidence>
<comment type="cofactor">
    <cofactor evidence="2">
        <name>Mg(2+)</name>
        <dbReference type="ChEBI" id="CHEBI:18420"/>
    </cofactor>
</comment>
<dbReference type="GO" id="GO:0003723">
    <property type="term" value="F:RNA binding"/>
    <property type="evidence" value="ECO:0007669"/>
    <property type="project" value="InterPro"/>
</dbReference>
<keyword evidence="11" id="KW-0460">Magnesium</keyword>
<feature type="compositionally biased region" description="Polar residues" evidence="13">
    <location>
        <begin position="753"/>
        <end position="771"/>
    </location>
</feature>
<evidence type="ECO:0000256" key="3">
    <source>
        <dbReference type="ARBA" id="ARBA00004123"/>
    </source>
</evidence>
<dbReference type="PANTHER" id="PTHR10682:SF10">
    <property type="entry name" value="POLYNUCLEOTIDE ADENYLYLTRANSFERASE"/>
    <property type="match status" value="1"/>
</dbReference>
<keyword evidence="12" id="KW-0539">Nucleus</keyword>
<proteinExistence type="inferred from homology"/>
<dbReference type="EMBL" id="CAIX01000026">
    <property type="protein sequence ID" value="CCI41888.1"/>
    <property type="molecule type" value="Genomic_DNA"/>
</dbReference>
<dbReference type="Gene3D" id="1.10.1410.10">
    <property type="match status" value="1"/>
</dbReference>
<comment type="subcellular location">
    <subcellularLocation>
        <location evidence="3">Nucleus</location>
    </subcellularLocation>
</comment>
<dbReference type="FunFam" id="3.30.460.10:FF:000027">
    <property type="entry name" value="Poly(A) polymerase PAP"/>
    <property type="match status" value="1"/>
</dbReference>
<evidence type="ECO:0000256" key="1">
    <source>
        <dbReference type="ARBA" id="ARBA00001936"/>
    </source>
</evidence>
<dbReference type="InterPro" id="IPR048840">
    <property type="entry name" value="PolA_pol_NTPase"/>
</dbReference>
<name>A0A024G5U6_9STRA</name>
<evidence type="ECO:0000313" key="16">
    <source>
        <dbReference type="EMBL" id="CCI41888.1"/>
    </source>
</evidence>
<reference evidence="16 17" key="1">
    <citation type="submission" date="2012-05" db="EMBL/GenBank/DDBJ databases">
        <title>Recombination and specialization in a pathogen metapopulation.</title>
        <authorList>
            <person name="Gardiner A."/>
            <person name="Kemen E."/>
            <person name="Schultz-Larsen T."/>
            <person name="MacLean D."/>
            <person name="Van Oosterhout C."/>
            <person name="Jones J.D.G."/>
        </authorList>
    </citation>
    <scope>NUCLEOTIDE SEQUENCE [LARGE SCALE GENOMIC DNA]</scope>
    <source>
        <strain evidence="16 17">Ac Nc2</strain>
    </source>
</reference>
<evidence type="ECO:0000256" key="10">
    <source>
        <dbReference type="ARBA" id="ARBA00022840"/>
    </source>
</evidence>
<dbReference type="STRING" id="65357.A0A024G5U6"/>
<keyword evidence="17" id="KW-1185">Reference proteome</keyword>
<evidence type="ECO:0000256" key="2">
    <source>
        <dbReference type="ARBA" id="ARBA00001946"/>
    </source>
</evidence>
<dbReference type="Pfam" id="PF20750">
    <property type="entry name" value="PAP_NTPase"/>
    <property type="match status" value="1"/>
</dbReference>
<evidence type="ECO:0000256" key="7">
    <source>
        <dbReference type="ARBA" id="ARBA00022679"/>
    </source>
</evidence>
<sequence length="784" mass="88539">MRASQTPEPSTSKSIPQKCSLGWKDDLMKQKSLKAHRRAEFSARRVSSTPFTAAPWSSGLQRRRACSLNCIESLPRGFKSHCSHGKNRVEASKSEEKCRNRAKSHFLPHHAVEKLFRTNKSECNSSRDEEETEGSGTELESETDTQSDATSNVSSRCVLAELESREISDLDREAMDLCNRIVEFDIRHQQFCDVFEFHALCSSVEKAFQQRAISKQLEKNLISLLWSGECDQVRDVLYHKCHLNTAVRGKVLQNSIPDHIQVHLVESEGSFVSFIDRFAPVETEEAKPHKTKMLKSISDALNRWIKVLGYEVGLTQEQIAITQGALFVAGSYRLGLHDPDSDIDVVCAVPYHVSHHDFFAGFSSVLSRMSQVTQLVTVPNASVPLISLSYQSIKLDLLFAQLPLLSVGADLDIHSDHILAGVSSASVKSLNAPRVSTMILALVPNRQVFRRVSRAVRAWARRRGIYSSKLGYLSGINWALLTAFVCQLFPGQSASYVFVHFFYVLSEWEWPKPIMLNIPYDAKLGLECWSFQVRDRTHVMPIITPAYPQMNSSAQVTASTLSVIKEELRLARNLLERELVASIVNHQEARDKSREASGFERSEMGAIISWDVLYQPSSFFVRYDWYVALTIQIDSGELYRWETFVCSRLHKLVKMLQDLPMIDFVHGYPQYLANGSGSSLFLGLRRRSGDDEFLTSVNRTISFFIATDLHQNAQSGGSVSKRMQTTSVLLKWDDLPEFVFENGKINALQARKQCSQPLQPTSIRPQHSPNDSSSSSFRVRRDQA</sequence>
<dbReference type="SUPFAM" id="SSF81301">
    <property type="entry name" value="Nucleotidyltransferase"/>
    <property type="match status" value="1"/>
</dbReference>
<evidence type="ECO:0000259" key="15">
    <source>
        <dbReference type="Pfam" id="PF20750"/>
    </source>
</evidence>
<dbReference type="InterPro" id="IPR043519">
    <property type="entry name" value="NT_sf"/>
</dbReference>
<evidence type="ECO:0000256" key="4">
    <source>
        <dbReference type="ARBA" id="ARBA00010912"/>
    </source>
</evidence>
<feature type="region of interest" description="Disordered" evidence="13">
    <location>
        <begin position="121"/>
        <end position="152"/>
    </location>
</feature>
<evidence type="ECO:0000256" key="13">
    <source>
        <dbReference type="SAM" id="MobiDB-lite"/>
    </source>
</evidence>
<keyword evidence="10" id="KW-0067">ATP-binding</keyword>
<comment type="caution">
    <text evidence="16">The sequence shown here is derived from an EMBL/GenBank/DDBJ whole genome shotgun (WGS) entry which is preliminary data.</text>
</comment>
<feature type="domain" description="Poly(A) polymerase central" evidence="14">
    <location>
        <begin position="448"/>
        <end position="576"/>
    </location>
</feature>
<dbReference type="InterPro" id="IPR011068">
    <property type="entry name" value="NuclTrfase_I-like_C"/>
</dbReference>
<gene>
    <name evidence="16" type="ORF">BN9_026720</name>
</gene>
<dbReference type="CDD" id="cd05402">
    <property type="entry name" value="NT_PAP_TUTase"/>
    <property type="match status" value="1"/>
</dbReference>
<evidence type="ECO:0000256" key="12">
    <source>
        <dbReference type="ARBA" id="ARBA00023242"/>
    </source>
</evidence>
<dbReference type="SUPFAM" id="SSF55003">
    <property type="entry name" value="PAP/Archaeal CCA-adding enzyme, C-terminal domain"/>
    <property type="match status" value="1"/>
</dbReference>
<feature type="compositionally biased region" description="Acidic residues" evidence="13">
    <location>
        <begin position="128"/>
        <end position="145"/>
    </location>
</feature>
<comment type="similarity">
    <text evidence="4">Belongs to the poly(A) polymerase family.</text>
</comment>
<dbReference type="Proteomes" id="UP000053237">
    <property type="component" value="Unassembled WGS sequence"/>
</dbReference>
<dbReference type="GO" id="GO:0031123">
    <property type="term" value="P:RNA 3'-end processing"/>
    <property type="evidence" value="ECO:0007669"/>
    <property type="project" value="InterPro"/>
</dbReference>
<dbReference type="GO" id="GO:0005524">
    <property type="term" value="F:ATP binding"/>
    <property type="evidence" value="ECO:0007669"/>
    <property type="project" value="UniProtKB-KW"/>
</dbReference>
<feature type="region of interest" description="Disordered" evidence="13">
    <location>
        <begin position="753"/>
        <end position="784"/>
    </location>
</feature>
<dbReference type="GO" id="GO:1990817">
    <property type="term" value="F:poly(A) RNA polymerase activity"/>
    <property type="evidence" value="ECO:0007669"/>
    <property type="project" value="UniProtKB-EC"/>
</dbReference>
<dbReference type="AlphaFoldDB" id="A0A024G5U6"/>
<dbReference type="OrthoDB" id="412748at2759"/>
<dbReference type="Gene3D" id="3.30.460.10">
    <property type="entry name" value="Beta Polymerase, domain 2"/>
    <property type="match status" value="1"/>
</dbReference>